<evidence type="ECO:0000259" key="1">
    <source>
        <dbReference type="PROSITE" id="PS51817"/>
    </source>
</evidence>
<gene>
    <name evidence="2" type="ORF">LSAT_V11C400223160</name>
</gene>
<dbReference type="PROSITE" id="PS51817">
    <property type="entry name" value="PEPTIDASE_A3B"/>
    <property type="match status" value="1"/>
</dbReference>
<protein>
    <recommendedName>
        <fullName evidence="1">Peptidase A3B domain-containing protein</fullName>
    </recommendedName>
</protein>
<name>A0A9R1XF81_LACSA</name>
<dbReference type="Pfam" id="PF21024">
    <property type="entry name" value="Peptidase_A3B"/>
    <property type="match status" value="1"/>
</dbReference>
<evidence type="ECO:0000313" key="2">
    <source>
        <dbReference type="EMBL" id="KAJ0210339.1"/>
    </source>
</evidence>
<feature type="domain" description="Peptidase A3B" evidence="1">
    <location>
        <begin position="1"/>
        <end position="66"/>
    </location>
</feature>
<organism evidence="2 3">
    <name type="scientific">Lactuca sativa</name>
    <name type="common">Garden lettuce</name>
    <dbReference type="NCBI Taxonomy" id="4236"/>
    <lineage>
        <taxon>Eukaryota</taxon>
        <taxon>Viridiplantae</taxon>
        <taxon>Streptophyta</taxon>
        <taxon>Embryophyta</taxon>
        <taxon>Tracheophyta</taxon>
        <taxon>Spermatophyta</taxon>
        <taxon>Magnoliopsida</taxon>
        <taxon>eudicotyledons</taxon>
        <taxon>Gunneridae</taxon>
        <taxon>Pentapetalae</taxon>
        <taxon>asterids</taxon>
        <taxon>campanulids</taxon>
        <taxon>Asterales</taxon>
        <taxon>Asteraceae</taxon>
        <taxon>Cichorioideae</taxon>
        <taxon>Cichorieae</taxon>
        <taxon>Lactucinae</taxon>
        <taxon>Lactuca</taxon>
    </lineage>
</organism>
<reference evidence="2 3" key="1">
    <citation type="journal article" date="2017" name="Nat. Commun.">
        <title>Genome assembly with in vitro proximity ligation data and whole-genome triplication in lettuce.</title>
        <authorList>
            <person name="Reyes-Chin-Wo S."/>
            <person name="Wang Z."/>
            <person name="Yang X."/>
            <person name="Kozik A."/>
            <person name="Arikit S."/>
            <person name="Song C."/>
            <person name="Xia L."/>
            <person name="Froenicke L."/>
            <person name="Lavelle D.O."/>
            <person name="Truco M.J."/>
            <person name="Xia R."/>
            <person name="Zhu S."/>
            <person name="Xu C."/>
            <person name="Xu H."/>
            <person name="Xu X."/>
            <person name="Cox K."/>
            <person name="Korf I."/>
            <person name="Meyers B.C."/>
            <person name="Michelmore R.W."/>
        </authorList>
    </citation>
    <scope>NUCLEOTIDE SEQUENCE [LARGE SCALE GENOMIC DNA]</scope>
    <source>
        <strain evidence="3">cv. Salinas</strain>
        <tissue evidence="2">Seedlings</tissue>
    </source>
</reference>
<dbReference type="Proteomes" id="UP000235145">
    <property type="component" value="Unassembled WGS sequence"/>
</dbReference>
<proteinExistence type="predicted"/>
<keyword evidence="3" id="KW-1185">Reference proteome</keyword>
<sequence>MTRTIEHRLITITHYLEPTGIQFLDFAGNYSMKYDIPQININPEYVKSNDFILGLNFSFAINDAITITRNFITLSKHIYSFPTLKYTNTSKFAQKRGGQGKLDFLKHNQIKTNIENETIKLLTEFLTHELEKGKDITKSINHPIILHLEKIGLIGEDITKSKVNYISKFKLKNPDITIRTTNIEYSLLNKEEFKKQIPEMIEQ</sequence>
<evidence type="ECO:0000313" key="3">
    <source>
        <dbReference type="Proteomes" id="UP000235145"/>
    </source>
</evidence>
<accession>A0A9R1XF81</accession>
<dbReference type="AlphaFoldDB" id="A0A9R1XF81"/>
<dbReference type="InterPro" id="IPR034728">
    <property type="entry name" value="Peptidase_A3B"/>
</dbReference>
<dbReference type="EMBL" id="NBSK02000004">
    <property type="protein sequence ID" value="KAJ0210339.1"/>
    <property type="molecule type" value="Genomic_DNA"/>
</dbReference>
<comment type="caution">
    <text evidence="2">The sequence shown here is derived from an EMBL/GenBank/DDBJ whole genome shotgun (WGS) entry which is preliminary data.</text>
</comment>